<dbReference type="RefSeq" id="WP_126627328.1">
    <property type="nucleotide sequence ID" value="NZ_BIFT01000001.1"/>
</dbReference>
<dbReference type="Proteomes" id="UP000287171">
    <property type="component" value="Unassembled WGS sequence"/>
</dbReference>
<dbReference type="AlphaFoldDB" id="A0A402B6F0"/>
<keyword evidence="2" id="KW-1185">Reference proteome</keyword>
<gene>
    <name evidence="1" type="ORF">KDA_24060</name>
</gene>
<dbReference type="EMBL" id="BIFT01000001">
    <property type="protein sequence ID" value="GCE26922.1"/>
    <property type="molecule type" value="Genomic_DNA"/>
</dbReference>
<evidence type="ECO:0000313" key="1">
    <source>
        <dbReference type="EMBL" id="GCE26922.1"/>
    </source>
</evidence>
<dbReference type="Gene3D" id="3.30.450.40">
    <property type="match status" value="1"/>
</dbReference>
<organism evidence="1 2">
    <name type="scientific">Dictyobacter alpinus</name>
    <dbReference type="NCBI Taxonomy" id="2014873"/>
    <lineage>
        <taxon>Bacteria</taxon>
        <taxon>Bacillati</taxon>
        <taxon>Chloroflexota</taxon>
        <taxon>Ktedonobacteria</taxon>
        <taxon>Ktedonobacterales</taxon>
        <taxon>Dictyobacteraceae</taxon>
        <taxon>Dictyobacter</taxon>
    </lineage>
</organism>
<dbReference type="InterPro" id="IPR029016">
    <property type="entry name" value="GAF-like_dom_sf"/>
</dbReference>
<comment type="caution">
    <text evidence="1">The sequence shown here is derived from an EMBL/GenBank/DDBJ whole genome shotgun (WGS) entry which is preliminary data.</text>
</comment>
<evidence type="ECO:0008006" key="3">
    <source>
        <dbReference type="Google" id="ProtNLM"/>
    </source>
</evidence>
<sequence length="329" mass="37485">METTWRHLLGQLVSDPHEQQRIIEALNINAMTLRRWITGETNPRPQNLRLLLNALPNAHKQLLELLALEFPFITGDDNFKEELNLCIPITFYEQLMSSYVNVSQHLRSSTMSELILQQLLKQLDMHQEGILVFIAQCVPPIAGQKIRSLRIVSSRGTEPLNPYLDYHQQFSGAESLVGYAVSAGHLTALQSRVEILNTFPVDQLEVIESAVAAPIVLADQTVGGIYIASTREAYFSSSICTLIQKYVEVLCLAFEKDEFYPLSEIALGVMPSRSDQMPYLVSFQRRVMEQIVRAAHENRIMTRIQAEKIAWQELEEELLRCEPPHIENN</sequence>
<dbReference type="SUPFAM" id="SSF55781">
    <property type="entry name" value="GAF domain-like"/>
    <property type="match status" value="1"/>
</dbReference>
<protein>
    <recommendedName>
        <fullName evidence="3">GAF domain-containing protein</fullName>
    </recommendedName>
</protein>
<accession>A0A402B6F0</accession>
<evidence type="ECO:0000313" key="2">
    <source>
        <dbReference type="Proteomes" id="UP000287171"/>
    </source>
</evidence>
<dbReference type="OrthoDB" id="156291at2"/>
<name>A0A402B6F0_9CHLR</name>
<proteinExistence type="predicted"/>
<reference evidence="2" key="1">
    <citation type="submission" date="2018-12" db="EMBL/GenBank/DDBJ databases">
        <title>Tengunoibacter tsumagoiensis gen. nov., sp. nov., Dictyobacter kobayashii sp. nov., D. alpinus sp. nov., and D. joshuensis sp. nov. and description of Dictyobacteraceae fam. nov. within the order Ktedonobacterales isolated from Tengu-no-mugimeshi.</title>
        <authorList>
            <person name="Wang C.M."/>
            <person name="Zheng Y."/>
            <person name="Sakai Y."/>
            <person name="Toyoda A."/>
            <person name="Minakuchi Y."/>
            <person name="Abe K."/>
            <person name="Yokota A."/>
            <person name="Yabe S."/>
        </authorList>
    </citation>
    <scope>NUCLEOTIDE SEQUENCE [LARGE SCALE GENOMIC DNA]</scope>
    <source>
        <strain evidence="2">Uno16</strain>
    </source>
</reference>